<dbReference type="PANTHER" id="PTHR43155:SF2">
    <property type="entry name" value="CYCLIC DI-GMP PHOSPHODIESTERASE PA4108"/>
    <property type="match status" value="1"/>
</dbReference>
<proteinExistence type="predicted"/>
<dbReference type="InterPro" id="IPR003607">
    <property type="entry name" value="HD/PDEase_dom"/>
</dbReference>
<dbReference type="SUPFAM" id="SSF109604">
    <property type="entry name" value="HD-domain/PDEase-like"/>
    <property type="match status" value="1"/>
</dbReference>
<feature type="domain" description="HD-GYP" evidence="1">
    <location>
        <begin position="6"/>
        <end position="201"/>
    </location>
</feature>
<dbReference type="InterPro" id="IPR006675">
    <property type="entry name" value="HDIG_dom"/>
</dbReference>
<dbReference type="Pfam" id="PF13487">
    <property type="entry name" value="HD_5"/>
    <property type="match status" value="1"/>
</dbReference>
<dbReference type="InterPro" id="IPR037522">
    <property type="entry name" value="HD_GYP_dom"/>
</dbReference>
<dbReference type="NCBIfam" id="TIGR00277">
    <property type="entry name" value="HDIG"/>
    <property type="match status" value="1"/>
</dbReference>
<dbReference type="PANTHER" id="PTHR43155">
    <property type="entry name" value="CYCLIC DI-GMP PHOSPHODIESTERASE PA4108-RELATED"/>
    <property type="match status" value="1"/>
</dbReference>
<dbReference type="RefSeq" id="WP_066243158.1">
    <property type="nucleotide sequence ID" value="NZ_LSGP01000020.1"/>
</dbReference>
<dbReference type="EMBL" id="LSGP01000020">
    <property type="protein sequence ID" value="KYZ75639.1"/>
    <property type="molecule type" value="Genomic_DNA"/>
</dbReference>
<accession>A0A154BP18</accession>
<protein>
    <submittedName>
        <fullName evidence="2">Phosphohydrolase</fullName>
    </submittedName>
</protein>
<evidence type="ECO:0000313" key="2">
    <source>
        <dbReference type="EMBL" id="KYZ75639.1"/>
    </source>
</evidence>
<dbReference type="AlphaFoldDB" id="A0A154BP18"/>
<dbReference type="OrthoDB" id="9804747at2"/>
<evidence type="ECO:0000259" key="1">
    <source>
        <dbReference type="PROSITE" id="PS51832"/>
    </source>
</evidence>
<dbReference type="STRING" id="1794912.AXX12_10515"/>
<sequence length="202" mass="21770">MISHFSLADLHQIVDALTAALDAKNDYTCGHSCRVAGLCQAIAQQLRLSIAEQQSLDIAAHLHDIGKIGIPDSVLLKPGRLTPEEFAIIKTHPVIGFSIVNKVTLLAEVAQIILHHHERMDGQGYPGCLVGDAIPLGSRIIAVCDAFDAMTSNRSYRTCISGEQALAELWRCAGTQFDPNIVTAFSQMLKSSSFASFVAVTN</sequence>
<dbReference type="Proteomes" id="UP000076268">
    <property type="component" value="Unassembled WGS sequence"/>
</dbReference>
<keyword evidence="2" id="KW-0378">Hydrolase</keyword>
<organism evidence="2 3">
    <name type="scientific">Anaerosporomusa subterranea</name>
    <dbReference type="NCBI Taxonomy" id="1794912"/>
    <lineage>
        <taxon>Bacteria</taxon>
        <taxon>Bacillati</taxon>
        <taxon>Bacillota</taxon>
        <taxon>Negativicutes</taxon>
        <taxon>Acetonemataceae</taxon>
        <taxon>Anaerosporomusa</taxon>
    </lineage>
</organism>
<comment type="caution">
    <text evidence="2">The sequence shown here is derived from an EMBL/GenBank/DDBJ whole genome shotgun (WGS) entry which is preliminary data.</text>
</comment>
<dbReference type="SMART" id="SM00471">
    <property type="entry name" value="HDc"/>
    <property type="match status" value="1"/>
</dbReference>
<dbReference type="CDD" id="cd00077">
    <property type="entry name" value="HDc"/>
    <property type="match status" value="1"/>
</dbReference>
<evidence type="ECO:0000313" key="3">
    <source>
        <dbReference type="Proteomes" id="UP000076268"/>
    </source>
</evidence>
<name>A0A154BP18_ANASB</name>
<dbReference type="Gene3D" id="1.10.3210.10">
    <property type="entry name" value="Hypothetical protein af1432"/>
    <property type="match status" value="1"/>
</dbReference>
<dbReference type="GO" id="GO:0016787">
    <property type="term" value="F:hydrolase activity"/>
    <property type="evidence" value="ECO:0007669"/>
    <property type="project" value="UniProtKB-KW"/>
</dbReference>
<reference evidence="2 3" key="1">
    <citation type="submission" date="2016-02" db="EMBL/GenBank/DDBJ databases">
        <title>Anaerosporomusa subterraneum gen. nov., sp. nov., a spore-forming obligate anaerobe isolated from saprolite.</title>
        <authorList>
            <person name="Choi J.K."/>
            <person name="Shah M."/>
            <person name="Yee N."/>
        </authorList>
    </citation>
    <scope>NUCLEOTIDE SEQUENCE [LARGE SCALE GENOMIC DNA]</scope>
    <source>
        <strain evidence="2 3">RU4</strain>
    </source>
</reference>
<dbReference type="PROSITE" id="PS51832">
    <property type="entry name" value="HD_GYP"/>
    <property type="match status" value="1"/>
</dbReference>
<keyword evidence="3" id="KW-1185">Reference proteome</keyword>
<gene>
    <name evidence="2" type="ORF">AXX12_10515</name>
</gene>